<evidence type="ECO:0000256" key="2">
    <source>
        <dbReference type="ARBA" id="ARBA00012387"/>
    </source>
</evidence>
<dbReference type="Pfam" id="PF22640">
    <property type="entry name" value="ManC_GMP_beta-helix"/>
    <property type="match status" value="1"/>
</dbReference>
<dbReference type="FunFam" id="3.90.550.10:FF:000046">
    <property type="entry name" value="Mannose-1-phosphate guanylyltransferase (GDP)"/>
    <property type="match status" value="1"/>
</dbReference>
<keyword evidence="4 11" id="KW-0548">Nucleotidyltransferase</keyword>
<dbReference type="SUPFAM" id="SSF159283">
    <property type="entry name" value="Guanosine diphospho-D-mannose pyrophosphorylase/mannose-6-phosphate isomerase linker domain"/>
    <property type="match status" value="1"/>
</dbReference>
<dbReference type="GO" id="GO:0004475">
    <property type="term" value="F:mannose-1-phosphate guanylyltransferase (GTP) activity"/>
    <property type="evidence" value="ECO:0007669"/>
    <property type="project" value="UniProtKB-EC"/>
</dbReference>
<evidence type="ECO:0000313" key="11">
    <source>
        <dbReference type="EMBL" id="TVV72566.1"/>
    </source>
</evidence>
<dbReference type="PANTHER" id="PTHR46390">
    <property type="entry name" value="MANNOSE-1-PHOSPHATE GUANYLYLTRANSFERASE"/>
    <property type="match status" value="1"/>
</dbReference>
<comment type="caution">
    <text evidence="11">The sequence shown here is derived from an EMBL/GenBank/DDBJ whole genome shotgun (WGS) entry which is preliminary data.</text>
</comment>
<keyword evidence="5" id="KW-0547">Nucleotide-binding</keyword>
<dbReference type="Proteomes" id="UP000318681">
    <property type="component" value="Unassembled WGS sequence"/>
</dbReference>
<proteinExistence type="inferred from homology"/>
<comment type="similarity">
    <text evidence="1 8">Belongs to the mannose-6-phosphate isomerase type 2 family.</text>
</comment>
<dbReference type="OrthoDB" id="9806359at2"/>
<dbReference type="Pfam" id="PF00483">
    <property type="entry name" value="NTP_transferase"/>
    <property type="match status" value="1"/>
</dbReference>
<dbReference type="GO" id="GO:0000271">
    <property type="term" value="P:polysaccharide biosynthetic process"/>
    <property type="evidence" value="ECO:0007669"/>
    <property type="project" value="InterPro"/>
</dbReference>
<dbReference type="InterPro" id="IPR054566">
    <property type="entry name" value="ManC/GMP-like_b-helix"/>
</dbReference>
<name>A0A558QZI1_9SPHN</name>
<keyword evidence="11" id="KW-0413">Isomerase</keyword>
<reference evidence="11 12" key="1">
    <citation type="submission" date="2019-07" db="EMBL/GenBank/DDBJ databases">
        <title>Sphingomonas solaris sp. nov., isolated from a solar panel from Boston, Massachusetts.</title>
        <authorList>
            <person name="Tanner K."/>
            <person name="Pascual J."/>
            <person name="Mancuso C."/>
            <person name="Pereto J."/>
            <person name="Khalil A."/>
            <person name="Vilanova C."/>
        </authorList>
    </citation>
    <scope>NUCLEOTIDE SEQUENCE [LARGE SCALE GENOMIC DNA]</scope>
    <source>
        <strain evidence="11 12">R4DWN</strain>
    </source>
</reference>
<organism evidence="11 12">
    <name type="scientific">Alterirhizorhabdus solaris</name>
    <dbReference type="NCBI Taxonomy" id="2529389"/>
    <lineage>
        <taxon>Bacteria</taxon>
        <taxon>Pseudomonadati</taxon>
        <taxon>Pseudomonadota</taxon>
        <taxon>Alphaproteobacteria</taxon>
        <taxon>Sphingomonadales</taxon>
        <taxon>Rhizorhabdaceae</taxon>
        <taxon>Alterirhizorhabdus</taxon>
    </lineage>
</organism>
<dbReference type="InterPro" id="IPR049577">
    <property type="entry name" value="GMPP_N"/>
</dbReference>
<dbReference type="InterPro" id="IPR005835">
    <property type="entry name" value="NTP_transferase_dom"/>
</dbReference>
<keyword evidence="3 11" id="KW-0808">Transferase</keyword>
<evidence type="ECO:0000256" key="4">
    <source>
        <dbReference type="ARBA" id="ARBA00022695"/>
    </source>
</evidence>
<gene>
    <name evidence="11" type="ORF">FOY91_14315</name>
</gene>
<comment type="catalytic activity">
    <reaction evidence="7">
        <text>alpha-D-mannose 1-phosphate + GTP + H(+) = GDP-alpha-D-mannose + diphosphate</text>
        <dbReference type="Rhea" id="RHEA:15229"/>
        <dbReference type="ChEBI" id="CHEBI:15378"/>
        <dbReference type="ChEBI" id="CHEBI:33019"/>
        <dbReference type="ChEBI" id="CHEBI:37565"/>
        <dbReference type="ChEBI" id="CHEBI:57527"/>
        <dbReference type="ChEBI" id="CHEBI:58409"/>
        <dbReference type="EC" id="2.7.7.13"/>
    </reaction>
</comment>
<evidence type="ECO:0000313" key="12">
    <source>
        <dbReference type="Proteomes" id="UP000318681"/>
    </source>
</evidence>
<dbReference type="SUPFAM" id="SSF53448">
    <property type="entry name" value="Nucleotide-diphospho-sugar transferases"/>
    <property type="match status" value="1"/>
</dbReference>
<dbReference type="GO" id="GO:0016853">
    <property type="term" value="F:isomerase activity"/>
    <property type="evidence" value="ECO:0007669"/>
    <property type="project" value="UniProtKB-KW"/>
</dbReference>
<keyword evidence="12" id="KW-1185">Reference proteome</keyword>
<dbReference type="InterPro" id="IPR029044">
    <property type="entry name" value="Nucleotide-diphossugar_trans"/>
</dbReference>
<dbReference type="CDD" id="cd02509">
    <property type="entry name" value="GDP-M1P_Guanylyltransferase"/>
    <property type="match status" value="1"/>
</dbReference>
<evidence type="ECO:0000256" key="1">
    <source>
        <dbReference type="ARBA" id="ARBA00006115"/>
    </source>
</evidence>
<dbReference type="GO" id="GO:0005525">
    <property type="term" value="F:GTP binding"/>
    <property type="evidence" value="ECO:0007669"/>
    <property type="project" value="UniProtKB-KW"/>
</dbReference>
<evidence type="ECO:0000259" key="9">
    <source>
        <dbReference type="Pfam" id="PF00483"/>
    </source>
</evidence>
<dbReference type="InterPro" id="IPR051161">
    <property type="entry name" value="Mannose-6P_isomerase_type2"/>
</dbReference>
<dbReference type="NCBIfam" id="TIGR01479">
    <property type="entry name" value="GMP_PMI"/>
    <property type="match status" value="1"/>
</dbReference>
<dbReference type="AlphaFoldDB" id="A0A558QZI1"/>
<feature type="domain" description="Nucleotidyl transferase" evidence="9">
    <location>
        <begin position="10"/>
        <end position="286"/>
    </location>
</feature>
<dbReference type="GO" id="GO:0009298">
    <property type="term" value="P:GDP-mannose biosynthetic process"/>
    <property type="evidence" value="ECO:0007669"/>
    <property type="project" value="TreeGrafter"/>
</dbReference>
<dbReference type="Gene3D" id="3.90.550.10">
    <property type="entry name" value="Spore Coat Polysaccharide Biosynthesis Protein SpsA, Chain A"/>
    <property type="match status" value="1"/>
</dbReference>
<dbReference type="PANTHER" id="PTHR46390:SF1">
    <property type="entry name" value="MANNOSE-1-PHOSPHATE GUANYLYLTRANSFERASE"/>
    <property type="match status" value="1"/>
</dbReference>
<evidence type="ECO:0000256" key="3">
    <source>
        <dbReference type="ARBA" id="ARBA00022679"/>
    </source>
</evidence>
<keyword evidence="6" id="KW-0342">GTP-binding</keyword>
<dbReference type="EMBL" id="VNIM01000062">
    <property type="protein sequence ID" value="TVV72566.1"/>
    <property type="molecule type" value="Genomic_DNA"/>
</dbReference>
<evidence type="ECO:0000256" key="7">
    <source>
        <dbReference type="ARBA" id="ARBA00047343"/>
    </source>
</evidence>
<dbReference type="EC" id="2.7.7.13" evidence="2"/>
<evidence type="ECO:0000256" key="6">
    <source>
        <dbReference type="ARBA" id="ARBA00023134"/>
    </source>
</evidence>
<dbReference type="RefSeq" id="WP_145153321.1">
    <property type="nucleotide sequence ID" value="NZ_VNIM01000062.1"/>
</dbReference>
<evidence type="ECO:0000256" key="8">
    <source>
        <dbReference type="RuleBase" id="RU004190"/>
    </source>
</evidence>
<accession>A0A558QZI1</accession>
<evidence type="ECO:0000256" key="5">
    <source>
        <dbReference type="ARBA" id="ARBA00022741"/>
    </source>
</evidence>
<evidence type="ECO:0000259" key="10">
    <source>
        <dbReference type="Pfam" id="PF22640"/>
    </source>
</evidence>
<feature type="domain" description="MannoseP isomerase/GMP-like beta-helix" evidence="10">
    <location>
        <begin position="295"/>
        <end position="349"/>
    </location>
</feature>
<dbReference type="InterPro" id="IPR006375">
    <property type="entry name" value="Man1P_GuaTrfase/Man6P_Isoase"/>
</dbReference>
<sequence>MNQTIRKISPVILSGGSGTRLWPLSRTGRPKQLLALTHDETMLQLTALRADDPARFGRPIIVANAAHADQIEAQLNAVGATPDTLILEPVARNTAPAIALAALVMPPEALMLVMPSDHVITDVAAFRAAIDAAVPLADDGWLVTFGIAPQAPDTGYGYIRTGEVLADGVRRVERFVEKPDRATAEAYLAEGCYAWNGGIFLFRADAYLAALERHAPAIAAAARASHAAARREGARLYPEAEAFGASPSDSIDYAVMEKAERVAVAPVDMGWSDVGSWDALHDLAVKDDGNNAHHGEVVAIDTSGCLIRTDGPLVAAVGVKDLIVIATGDAILIMPRGSSQEVKRAVEALKKNGHVTLDRPFESALSQD</sequence>
<protein>
    <recommendedName>
        <fullName evidence="2">mannose-1-phosphate guanylyltransferase</fullName>
        <ecNumber evidence="2">2.7.7.13</ecNumber>
    </recommendedName>
</protein>